<dbReference type="Gene3D" id="1.25.40.10">
    <property type="entry name" value="Tetratricopeptide repeat domain"/>
    <property type="match status" value="1"/>
</dbReference>
<dbReference type="PANTHER" id="PTHR40375:SF2">
    <property type="entry name" value="SPORULATION-SPECIFIC PROTEIN 22"/>
    <property type="match status" value="1"/>
</dbReference>
<organism evidence="1 2">
    <name type="scientific">Prorocentrum cordatum</name>
    <dbReference type="NCBI Taxonomy" id="2364126"/>
    <lineage>
        <taxon>Eukaryota</taxon>
        <taxon>Sar</taxon>
        <taxon>Alveolata</taxon>
        <taxon>Dinophyceae</taxon>
        <taxon>Prorocentrales</taxon>
        <taxon>Prorocentraceae</taxon>
        <taxon>Prorocentrum</taxon>
    </lineage>
</organism>
<reference evidence="1" key="1">
    <citation type="submission" date="2023-10" db="EMBL/GenBank/DDBJ databases">
        <authorList>
            <person name="Chen Y."/>
            <person name="Shah S."/>
            <person name="Dougan E. K."/>
            <person name="Thang M."/>
            <person name="Chan C."/>
        </authorList>
    </citation>
    <scope>NUCLEOTIDE SEQUENCE [LARGE SCALE GENOMIC DNA]</scope>
</reference>
<comment type="caution">
    <text evidence="1">The sequence shown here is derived from an EMBL/GenBank/DDBJ whole genome shotgun (WGS) entry which is preliminary data.</text>
</comment>
<keyword evidence="2" id="KW-1185">Reference proteome</keyword>
<proteinExistence type="predicted"/>
<accession>A0ABN9XMM6</accession>
<protein>
    <recommendedName>
        <fullName evidence="3">Protein ZIP4 homolog</fullName>
    </recommendedName>
</protein>
<gene>
    <name evidence="1" type="ORF">PCOR1329_LOCUS77185</name>
</gene>
<evidence type="ECO:0000313" key="2">
    <source>
        <dbReference type="Proteomes" id="UP001189429"/>
    </source>
</evidence>
<dbReference type="PANTHER" id="PTHR40375">
    <property type="entry name" value="SPORULATION-SPECIFIC PROTEIN 22"/>
    <property type="match status" value="1"/>
</dbReference>
<evidence type="ECO:0000313" key="1">
    <source>
        <dbReference type="EMBL" id="CAK0899742.1"/>
    </source>
</evidence>
<dbReference type="Proteomes" id="UP001189429">
    <property type="component" value="Unassembled WGS sequence"/>
</dbReference>
<evidence type="ECO:0008006" key="3">
    <source>
        <dbReference type="Google" id="ProtNLM"/>
    </source>
</evidence>
<dbReference type="SUPFAM" id="SSF48452">
    <property type="entry name" value="TPR-like"/>
    <property type="match status" value="1"/>
</dbReference>
<dbReference type="InterPro" id="IPR011990">
    <property type="entry name" value="TPR-like_helical_dom_sf"/>
</dbReference>
<dbReference type="EMBL" id="CAUYUJ010020658">
    <property type="protein sequence ID" value="CAK0899742.1"/>
    <property type="molecule type" value="Genomic_DNA"/>
</dbReference>
<name>A0ABN9XMM6_9DINO</name>
<dbReference type="InterPro" id="IPR039057">
    <property type="entry name" value="Spo22/ZIP4"/>
</dbReference>
<sequence length="629" mass="67981">MTIARHAAASVDDGLWACGLLRGAGHPAARVLACLKELRARVRSADAESQRKLLLYRLEFASAVVESGSSSPGLPSGDDAWVLLQEVVLELREVAQRAEQAWLELFQEVVALLWSKSSAAFEAGDHAKAAQWLTQAVPFIQEPGQVANCLATIALYHKRAGNKEDTRDYVQRALATDPANLQATLLVVVDSADHAVEAAHIQGLLERLMANPSFAPKHAACVASALLQQPQADLALAGLEVLLRKLLQAPAEAANLEQTAGADVLDGLSISCEVLERSAALKRPAADFVRHVGLSADHLLAHRAEVIQAFREGSGPRVDEVRRLLRAAWERGKELGASEHWEECAAVLEALQGLLEQLDALDSREVLEVRIWGLVMAASAKLSLARGAARGPKARSETHQQALHCLDRAHQLCRRASSAAGAIAGQAAASALLGASTLGRAFCVLVLLEFEVRCLSGDSESQLQRFVDDASSQEAVGIKALLFMAKIAAAASMRKLAMHCLQRYLRVAVNASGGLDAPQCAVAYRELIGLHASRQESFVVYDGILNLLSGVGGMSGVIDGAVVKYPKDELEWLAATAWNNGAYFYRLQQYRWAERWMSKSMALLKFIPGSFPEDDMVKSYTDCVEHCRD</sequence>